<dbReference type="EMBL" id="JACHGT010000001">
    <property type="protein sequence ID" value="MBB6032609.1"/>
    <property type="molecule type" value="Genomic_DNA"/>
</dbReference>
<proteinExistence type="predicted"/>
<keyword evidence="2" id="KW-1185">Reference proteome</keyword>
<dbReference type="Proteomes" id="UP000548476">
    <property type="component" value="Unassembled WGS sequence"/>
</dbReference>
<protein>
    <submittedName>
        <fullName evidence="1">Uncharacterized protein</fullName>
    </submittedName>
</protein>
<reference evidence="1 2" key="1">
    <citation type="submission" date="2020-08" db="EMBL/GenBank/DDBJ databases">
        <title>Genomic Encyclopedia of Type Strains, Phase IV (KMG-IV): sequencing the most valuable type-strain genomes for metagenomic binning, comparative biology and taxonomic classification.</title>
        <authorList>
            <person name="Goeker M."/>
        </authorList>
    </citation>
    <scope>NUCLEOTIDE SEQUENCE [LARGE SCALE GENOMIC DNA]</scope>
    <source>
        <strain evidence="1 2">YIM 65646</strain>
    </source>
</reference>
<comment type="caution">
    <text evidence="1">The sequence shown here is derived from an EMBL/GenBank/DDBJ whole genome shotgun (WGS) entry which is preliminary data.</text>
</comment>
<evidence type="ECO:0000313" key="1">
    <source>
        <dbReference type="EMBL" id="MBB6032609.1"/>
    </source>
</evidence>
<evidence type="ECO:0000313" key="2">
    <source>
        <dbReference type="Proteomes" id="UP000548476"/>
    </source>
</evidence>
<name>A0A841FIY5_9ACTN</name>
<accession>A0A841FIY5</accession>
<gene>
    <name evidence="1" type="ORF">HNR73_000451</name>
</gene>
<dbReference type="AlphaFoldDB" id="A0A841FIY5"/>
<organism evidence="1 2">
    <name type="scientific">Phytomonospora endophytica</name>
    <dbReference type="NCBI Taxonomy" id="714109"/>
    <lineage>
        <taxon>Bacteria</taxon>
        <taxon>Bacillati</taxon>
        <taxon>Actinomycetota</taxon>
        <taxon>Actinomycetes</taxon>
        <taxon>Micromonosporales</taxon>
        <taxon>Micromonosporaceae</taxon>
        <taxon>Phytomonospora</taxon>
    </lineage>
</organism>
<sequence>MAPLCKAHAPMSPGWAPGVARIAGGGWGGLGWAAGRRSACLGGANETV</sequence>